<feature type="transmembrane region" description="Helical" evidence="5">
    <location>
        <begin position="101"/>
        <end position="119"/>
    </location>
</feature>
<keyword evidence="4 5" id="KW-0472">Membrane</keyword>
<evidence type="ECO:0000256" key="5">
    <source>
        <dbReference type="SAM" id="Phobius"/>
    </source>
</evidence>
<dbReference type="AlphaFoldDB" id="A0A5C1Y664"/>
<dbReference type="OrthoDB" id="3482063at2"/>
<reference evidence="6 7" key="1">
    <citation type="submission" date="2019-09" db="EMBL/GenBank/DDBJ databases">
        <title>Genome sequencing of strain KACC 19322.</title>
        <authorList>
            <person name="Heo J."/>
            <person name="Kim S.-J."/>
            <person name="Kim J.-S."/>
            <person name="Hong S.-B."/>
            <person name="Kwon S.-W."/>
        </authorList>
    </citation>
    <scope>NUCLEOTIDE SEQUENCE [LARGE SCALE GENOMIC DNA]</scope>
    <source>
        <strain evidence="6 7">KACC 19322</strain>
    </source>
</reference>
<evidence type="ECO:0000256" key="3">
    <source>
        <dbReference type="ARBA" id="ARBA00022989"/>
    </source>
</evidence>
<feature type="transmembrane region" description="Helical" evidence="5">
    <location>
        <begin position="6"/>
        <end position="25"/>
    </location>
</feature>
<keyword evidence="2 5" id="KW-0812">Transmembrane</keyword>
<sequence>MVIAYWIVAGITAALFLAAGIIKLVRPKDALATTMRWVEDFSQPQVRLIAAAEVLGALGLVLPIATGIVPILAPIAAVALAVLMVGAAVTHLRRHEPPIPLVLLALATASAVLGFLLVFS</sequence>
<comment type="subcellular location">
    <subcellularLocation>
        <location evidence="1">Membrane</location>
        <topology evidence="1">Multi-pass membrane protein</topology>
    </subcellularLocation>
</comment>
<name>A0A5C1Y664_9MICO</name>
<protein>
    <submittedName>
        <fullName evidence="6">DoxX family protein</fullName>
    </submittedName>
</protein>
<evidence type="ECO:0000256" key="1">
    <source>
        <dbReference type="ARBA" id="ARBA00004141"/>
    </source>
</evidence>
<evidence type="ECO:0000256" key="2">
    <source>
        <dbReference type="ARBA" id="ARBA00022692"/>
    </source>
</evidence>
<keyword evidence="7" id="KW-1185">Reference proteome</keyword>
<proteinExistence type="predicted"/>
<keyword evidence="3 5" id="KW-1133">Transmembrane helix</keyword>
<dbReference type="GO" id="GO:0016020">
    <property type="term" value="C:membrane"/>
    <property type="evidence" value="ECO:0007669"/>
    <property type="project" value="UniProtKB-SubCell"/>
</dbReference>
<dbReference type="Proteomes" id="UP000322159">
    <property type="component" value="Chromosome"/>
</dbReference>
<dbReference type="KEGG" id="lyk:FLP23_03730"/>
<dbReference type="RefSeq" id="WP_149324630.1">
    <property type="nucleotide sequence ID" value="NZ_CP043504.1"/>
</dbReference>
<organism evidence="6 7">
    <name type="scientific">Protaetiibacter larvae</name>
    <dbReference type="NCBI Taxonomy" id="2592654"/>
    <lineage>
        <taxon>Bacteria</taxon>
        <taxon>Bacillati</taxon>
        <taxon>Actinomycetota</taxon>
        <taxon>Actinomycetes</taxon>
        <taxon>Micrococcales</taxon>
        <taxon>Microbacteriaceae</taxon>
        <taxon>Protaetiibacter</taxon>
    </lineage>
</organism>
<dbReference type="EMBL" id="CP043504">
    <property type="protein sequence ID" value="QEO09200.1"/>
    <property type="molecule type" value="Genomic_DNA"/>
</dbReference>
<evidence type="ECO:0000313" key="7">
    <source>
        <dbReference type="Proteomes" id="UP000322159"/>
    </source>
</evidence>
<accession>A0A5C1Y664</accession>
<evidence type="ECO:0000313" key="6">
    <source>
        <dbReference type="EMBL" id="QEO09200.1"/>
    </source>
</evidence>
<gene>
    <name evidence="6" type="ORF">FLP23_03730</name>
</gene>
<dbReference type="Pfam" id="PF13564">
    <property type="entry name" value="DoxX_2"/>
    <property type="match status" value="1"/>
</dbReference>
<dbReference type="InterPro" id="IPR032808">
    <property type="entry name" value="DoxX"/>
</dbReference>
<evidence type="ECO:0000256" key="4">
    <source>
        <dbReference type="ARBA" id="ARBA00023136"/>
    </source>
</evidence>